<dbReference type="InterPro" id="IPR047801">
    <property type="entry name" value="Peptidase_C45"/>
</dbReference>
<dbReference type="OrthoDB" id="8617387at2"/>
<comment type="caution">
    <text evidence="2">The sequence shown here is derived from an EMBL/GenBank/DDBJ whole genome shotgun (WGS) entry which is preliminary data.</text>
</comment>
<dbReference type="CDD" id="cd01935">
    <property type="entry name" value="Ntn_CGH_like"/>
    <property type="match status" value="1"/>
</dbReference>
<protein>
    <submittedName>
        <fullName evidence="2">Linear amide C-N hydrolase</fullName>
    </submittedName>
</protein>
<accession>A0A6N7SCE8</accession>
<keyword evidence="5" id="KW-1185">Reference proteome</keyword>
<keyword evidence="2" id="KW-0378">Hydrolase</keyword>
<reference evidence="4 5" key="1">
    <citation type="journal article" date="2019" name="Nat. Med.">
        <title>A library of human gut bacterial isolates paired with longitudinal multiomics data enables mechanistic microbiome research.</title>
        <authorList>
            <person name="Poyet M."/>
            <person name="Groussin M."/>
            <person name="Gibbons S.M."/>
            <person name="Avila-Pacheco J."/>
            <person name="Jiang X."/>
            <person name="Kearney S.M."/>
            <person name="Perrotta A.R."/>
            <person name="Berdy B."/>
            <person name="Zhao S."/>
            <person name="Lieberman T.D."/>
            <person name="Swanson P.K."/>
            <person name="Smith M."/>
            <person name="Roesemann S."/>
            <person name="Alexander J.E."/>
            <person name="Rich S.A."/>
            <person name="Livny J."/>
            <person name="Vlamakis H."/>
            <person name="Clish C."/>
            <person name="Bullock K."/>
            <person name="Deik A."/>
            <person name="Scott J."/>
            <person name="Pierce K.A."/>
            <person name="Xavier R.J."/>
            <person name="Alm E.J."/>
        </authorList>
    </citation>
    <scope>NUCLEOTIDE SEQUENCE [LARGE SCALE GENOMIC DNA]</scope>
    <source>
        <strain evidence="2 4">BIOML-A4</strain>
        <strain evidence="3 5">BIOML-A5</strain>
    </source>
</reference>
<dbReference type="PANTHER" id="PTHR34180">
    <property type="entry name" value="PEPTIDASE C45"/>
    <property type="match status" value="1"/>
</dbReference>
<evidence type="ECO:0000313" key="3">
    <source>
        <dbReference type="EMBL" id="MSC34767.1"/>
    </source>
</evidence>
<dbReference type="InterPro" id="IPR005079">
    <property type="entry name" value="Peptidase_C45_hydrolase"/>
</dbReference>
<organism evidence="2 4">
    <name type="scientific">Holdemania massiliensis</name>
    <dbReference type="NCBI Taxonomy" id="1468449"/>
    <lineage>
        <taxon>Bacteria</taxon>
        <taxon>Bacillati</taxon>
        <taxon>Bacillota</taxon>
        <taxon>Erysipelotrichia</taxon>
        <taxon>Erysipelotrichales</taxon>
        <taxon>Erysipelotrichaceae</taxon>
        <taxon>Holdemania</taxon>
    </lineage>
</organism>
<evidence type="ECO:0000259" key="1">
    <source>
        <dbReference type="Pfam" id="PF03417"/>
    </source>
</evidence>
<sequence>MITTEMAPAPDIRRIKMNYLNLKGTPKEIGFQCGKYFAKQGINISDTLPPSTEERKKYSTAVKPIYKQKYPMLLEEIEGLAEGNGCNEEALMTFLLSMYTYTAMNFCTCIAGIDENGHPLLGRNSDFLIAMQSMYSHSLIQPASGYAFIGNTTGFVEMEDGMNEKGLAVGMTFIYSKEKHLGINAGMIVRILLEQCKSVDEAILLLKKMRIGSAQTFTLADREGNRAIVECNAKRVEVIQSDSVLFAVNQFTSDSMKSYNPIGIDDMESDLRLKTCREALSHSDRLSVDYMREVLSGKQGFLCQYDRSRGGDTVWSVIYDLNEIAVLLCDGNPSRKPFKKLDERLNR</sequence>
<dbReference type="InterPro" id="IPR029055">
    <property type="entry name" value="Ntn_hydrolases_N"/>
</dbReference>
<evidence type="ECO:0000313" key="2">
    <source>
        <dbReference type="EMBL" id="MSA90996.1"/>
    </source>
</evidence>
<gene>
    <name evidence="3" type="ORF">GKD88_16695</name>
    <name evidence="2" type="ORF">GKE08_16815</name>
</gene>
<dbReference type="Proteomes" id="UP000480929">
    <property type="component" value="Unassembled WGS sequence"/>
</dbReference>
<dbReference type="Pfam" id="PF03417">
    <property type="entry name" value="AAT"/>
    <property type="match status" value="1"/>
</dbReference>
<name>A0A6N7SCE8_9FIRM</name>
<proteinExistence type="predicted"/>
<dbReference type="SUPFAM" id="SSF56235">
    <property type="entry name" value="N-terminal nucleophile aminohydrolases (Ntn hydrolases)"/>
    <property type="match status" value="1"/>
</dbReference>
<feature type="domain" description="Peptidase C45 hydrolase" evidence="1">
    <location>
        <begin position="115"/>
        <end position="334"/>
    </location>
</feature>
<dbReference type="PANTHER" id="PTHR34180:SF1">
    <property type="entry name" value="BETA-ALANYL-DOPAMINE_CARCININE HYDROLASE"/>
    <property type="match status" value="1"/>
</dbReference>
<dbReference type="Gene3D" id="3.60.60.10">
    <property type="entry name" value="Penicillin V Acylase, Chain A"/>
    <property type="match status" value="1"/>
</dbReference>
<dbReference type="InterPro" id="IPR047794">
    <property type="entry name" value="C45_proenzyme-like"/>
</dbReference>
<dbReference type="AlphaFoldDB" id="A0A6N7SCE8"/>
<dbReference type="Proteomes" id="UP000433575">
    <property type="component" value="Unassembled WGS sequence"/>
</dbReference>
<dbReference type="EMBL" id="WKPJ01000040">
    <property type="protein sequence ID" value="MSA90996.1"/>
    <property type="molecule type" value="Genomic_DNA"/>
</dbReference>
<dbReference type="EMBL" id="WKPI01000043">
    <property type="protein sequence ID" value="MSC34767.1"/>
    <property type="molecule type" value="Genomic_DNA"/>
</dbReference>
<evidence type="ECO:0000313" key="4">
    <source>
        <dbReference type="Proteomes" id="UP000433575"/>
    </source>
</evidence>
<dbReference type="NCBIfam" id="NF040521">
    <property type="entry name" value="C45_proenzyme"/>
    <property type="match status" value="1"/>
</dbReference>
<dbReference type="GO" id="GO:0016787">
    <property type="term" value="F:hydrolase activity"/>
    <property type="evidence" value="ECO:0007669"/>
    <property type="project" value="UniProtKB-KW"/>
</dbReference>
<evidence type="ECO:0000313" key="5">
    <source>
        <dbReference type="Proteomes" id="UP000480929"/>
    </source>
</evidence>